<evidence type="ECO:0000313" key="3">
    <source>
        <dbReference type="Proteomes" id="UP000824025"/>
    </source>
</evidence>
<sequence>METFLVILGVFAAIALMCVIAAWWGKCSNEKWKRSVGIDPNDPEGFTKYQQEQRWKWQEEKDRQVLSENPAIKRQMENAFANVQAVYESAKIFNDEEYRCEIYMRALTPEVFLTHYDAFKSKDRRIVKDAIYKEYPYFTHDLLITMGIYIFETHHEIDVLKKIIKSEDENLAPYSDEAENRLNREMAE</sequence>
<comment type="caution">
    <text evidence="2">The sequence shown here is derived from an EMBL/GenBank/DDBJ whole genome shotgun (WGS) entry which is preliminary data.</text>
</comment>
<name>A0A9D2D5N1_9FIRM</name>
<keyword evidence="1" id="KW-0472">Membrane</keyword>
<dbReference type="EMBL" id="DXCF01000004">
    <property type="protein sequence ID" value="HIZ09061.1"/>
    <property type="molecule type" value="Genomic_DNA"/>
</dbReference>
<keyword evidence="1" id="KW-1133">Transmembrane helix</keyword>
<evidence type="ECO:0000313" key="2">
    <source>
        <dbReference type="EMBL" id="HIZ09061.1"/>
    </source>
</evidence>
<proteinExistence type="predicted"/>
<keyword evidence="1" id="KW-0812">Transmembrane</keyword>
<gene>
    <name evidence="2" type="ORF">H9726_01105</name>
</gene>
<reference evidence="2" key="1">
    <citation type="journal article" date="2021" name="PeerJ">
        <title>Extensive microbial diversity within the chicken gut microbiome revealed by metagenomics and culture.</title>
        <authorList>
            <person name="Gilroy R."/>
            <person name="Ravi A."/>
            <person name="Getino M."/>
            <person name="Pursley I."/>
            <person name="Horton D.L."/>
            <person name="Alikhan N.F."/>
            <person name="Baker D."/>
            <person name="Gharbi K."/>
            <person name="Hall N."/>
            <person name="Watson M."/>
            <person name="Adriaenssens E.M."/>
            <person name="Foster-Nyarko E."/>
            <person name="Jarju S."/>
            <person name="Secka A."/>
            <person name="Antonio M."/>
            <person name="Oren A."/>
            <person name="Chaudhuri R.R."/>
            <person name="La Ragione R."/>
            <person name="Hildebrand F."/>
            <person name="Pallen M.J."/>
        </authorList>
    </citation>
    <scope>NUCLEOTIDE SEQUENCE</scope>
    <source>
        <strain evidence="2">CHK192-19661</strain>
    </source>
</reference>
<dbReference type="Proteomes" id="UP000824025">
    <property type="component" value="Unassembled WGS sequence"/>
</dbReference>
<dbReference type="AlphaFoldDB" id="A0A9D2D5N1"/>
<feature type="transmembrane region" description="Helical" evidence="1">
    <location>
        <begin position="6"/>
        <end position="25"/>
    </location>
</feature>
<protein>
    <submittedName>
        <fullName evidence="2">Uncharacterized protein</fullName>
    </submittedName>
</protein>
<reference evidence="2" key="2">
    <citation type="submission" date="2021-04" db="EMBL/GenBank/DDBJ databases">
        <authorList>
            <person name="Gilroy R."/>
        </authorList>
    </citation>
    <scope>NUCLEOTIDE SEQUENCE</scope>
    <source>
        <strain evidence="2">CHK192-19661</strain>
    </source>
</reference>
<evidence type="ECO:0000256" key="1">
    <source>
        <dbReference type="SAM" id="Phobius"/>
    </source>
</evidence>
<organism evidence="2 3">
    <name type="scientific">Candidatus Borkfalkia avicola</name>
    <dbReference type="NCBI Taxonomy" id="2838503"/>
    <lineage>
        <taxon>Bacteria</taxon>
        <taxon>Bacillati</taxon>
        <taxon>Bacillota</taxon>
        <taxon>Clostridia</taxon>
        <taxon>Christensenellales</taxon>
        <taxon>Christensenellaceae</taxon>
        <taxon>Candidatus Borkfalkia</taxon>
    </lineage>
</organism>
<accession>A0A9D2D5N1</accession>